<feature type="domain" description="N-acetyltransferase" evidence="1">
    <location>
        <begin position="11"/>
        <end position="176"/>
    </location>
</feature>
<dbReference type="Gene3D" id="3.40.630.30">
    <property type="match status" value="1"/>
</dbReference>
<dbReference type="SUPFAM" id="SSF55729">
    <property type="entry name" value="Acyl-CoA N-acyltransferases (Nat)"/>
    <property type="match status" value="1"/>
</dbReference>
<name>A0ABN2RV52_9PSEU</name>
<dbReference type="RefSeq" id="WP_344425899.1">
    <property type="nucleotide sequence ID" value="NZ_BAAANN010000026.1"/>
</dbReference>
<reference evidence="2 3" key="1">
    <citation type="journal article" date="2019" name="Int. J. Syst. Evol. Microbiol.">
        <title>The Global Catalogue of Microorganisms (GCM) 10K type strain sequencing project: providing services to taxonomists for standard genome sequencing and annotation.</title>
        <authorList>
            <consortium name="The Broad Institute Genomics Platform"/>
            <consortium name="The Broad Institute Genome Sequencing Center for Infectious Disease"/>
            <person name="Wu L."/>
            <person name="Ma J."/>
        </authorList>
    </citation>
    <scope>NUCLEOTIDE SEQUENCE [LARGE SCALE GENOMIC DNA]</scope>
    <source>
        <strain evidence="2 3">JCM 14545</strain>
    </source>
</reference>
<dbReference type="InterPro" id="IPR016181">
    <property type="entry name" value="Acyl_CoA_acyltransferase"/>
</dbReference>
<dbReference type="EMBL" id="BAAANN010000026">
    <property type="protein sequence ID" value="GAA1975459.1"/>
    <property type="molecule type" value="Genomic_DNA"/>
</dbReference>
<gene>
    <name evidence="2" type="ORF">GCM10009754_58600</name>
</gene>
<evidence type="ECO:0000313" key="2">
    <source>
        <dbReference type="EMBL" id="GAA1975459.1"/>
    </source>
</evidence>
<dbReference type="Proteomes" id="UP001501116">
    <property type="component" value="Unassembled WGS sequence"/>
</dbReference>
<dbReference type="PANTHER" id="PTHR43792">
    <property type="entry name" value="GNAT FAMILY, PUTATIVE (AFU_ORTHOLOGUE AFUA_3G00765)-RELATED-RELATED"/>
    <property type="match status" value="1"/>
</dbReference>
<dbReference type="PROSITE" id="PS51186">
    <property type="entry name" value="GNAT"/>
    <property type="match status" value="1"/>
</dbReference>
<evidence type="ECO:0000313" key="3">
    <source>
        <dbReference type="Proteomes" id="UP001501116"/>
    </source>
</evidence>
<comment type="caution">
    <text evidence="2">The sequence shown here is derived from an EMBL/GenBank/DDBJ whole genome shotgun (WGS) entry which is preliminary data.</text>
</comment>
<organism evidence="2 3">
    <name type="scientific">Amycolatopsis minnesotensis</name>
    <dbReference type="NCBI Taxonomy" id="337894"/>
    <lineage>
        <taxon>Bacteria</taxon>
        <taxon>Bacillati</taxon>
        <taxon>Actinomycetota</taxon>
        <taxon>Actinomycetes</taxon>
        <taxon>Pseudonocardiales</taxon>
        <taxon>Pseudonocardiaceae</taxon>
        <taxon>Amycolatopsis</taxon>
    </lineage>
</organism>
<dbReference type="InterPro" id="IPR051531">
    <property type="entry name" value="N-acetyltransferase"/>
</dbReference>
<protein>
    <submittedName>
        <fullName evidence="2">GNAT family N-acetyltransferase</fullName>
    </submittedName>
</protein>
<evidence type="ECO:0000259" key="1">
    <source>
        <dbReference type="PROSITE" id="PS51186"/>
    </source>
</evidence>
<dbReference type="Pfam" id="PF13302">
    <property type="entry name" value="Acetyltransf_3"/>
    <property type="match status" value="1"/>
</dbReference>
<keyword evidence="3" id="KW-1185">Reference proteome</keyword>
<accession>A0ABN2RV52</accession>
<proteinExistence type="predicted"/>
<sequence>MEHVEINAGEFYLRQLRADDLMDDRPALVEAFTDPVFRRFEPKLAVTTLDEAGAYIVRRDAEWAGDQRYAWAIAEPTTGALLGETGIKNLDLAAGTGEAAIWLHPAARGRGAATVSLGAVLRFAFGAVGLTEIRYLHSEANSASRAVAERCGFSYDGLFGEDMPGLGRGVRWVLTA</sequence>
<dbReference type="InterPro" id="IPR000182">
    <property type="entry name" value="GNAT_dom"/>
</dbReference>